<dbReference type="Proteomes" id="UP000051084">
    <property type="component" value="Unassembled WGS sequence"/>
</dbReference>
<dbReference type="InterPro" id="IPR041698">
    <property type="entry name" value="Methyltransf_25"/>
</dbReference>
<feature type="binding site" evidence="1">
    <location>
        <position position="39"/>
    </location>
    <ligand>
        <name>Zn(2+)</name>
        <dbReference type="ChEBI" id="CHEBI:29105"/>
    </ligand>
</feature>
<evidence type="ECO:0000256" key="1">
    <source>
        <dbReference type="PIRSR" id="PIRSR018249-1"/>
    </source>
</evidence>
<evidence type="ECO:0000313" key="4">
    <source>
        <dbReference type="EMBL" id="KRL96016.1"/>
    </source>
</evidence>
<dbReference type="SUPFAM" id="SSF53335">
    <property type="entry name" value="S-adenosyl-L-methionine-dependent methyltransferases"/>
    <property type="match status" value="1"/>
</dbReference>
<keyword evidence="5" id="KW-1185">Reference proteome</keyword>
<keyword evidence="2" id="KW-0949">S-adenosyl-L-methionine</keyword>
<dbReference type="Pfam" id="PF13649">
    <property type="entry name" value="Methyltransf_25"/>
    <property type="match status" value="1"/>
</dbReference>
<dbReference type="GO" id="GO:0008168">
    <property type="term" value="F:methyltransferase activity"/>
    <property type="evidence" value="ECO:0007669"/>
    <property type="project" value="UniProtKB-KW"/>
</dbReference>
<protein>
    <submittedName>
        <fullName evidence="4">rRNA methyltransferase</fullName>
    </submittedName>
</protein>
<feature type="binding site" evidence="2">
    <location>
        <begin position="106"/>
        <end position="107"/>
    </location>
    <ligand>
        <name>S-adenosyl-L-methionine</name>
        <dbReference type="ChEBI" id="CHEBI:59789"/>
    </ligand>
</feature>
<evidence type="ECO:0000313" key="5">
    <source>
        <dbReference type="Proteomes" id="UP000051084"/>
    </source>
</evidence>
<evidence type="ECO:0000259" key="3">
    <source>
        <dbReference type="Pfam" id="PF13649"/>
    </source>
</evidence>
<dbReference type="AlphaFoldDB" id="A0A0R1US46"/>
<feature type="binding site" evidence="2">
    <location>
        <position position="195"/>
    </location>
    <ligand>
        <name>S-adenosyl-L-methionine</name>
        <dbReference type="ChEBI" id="CHEBI:59789"/>
    </ligand>
</feature>
<dbReference type="Gene3D" id="3.40.50.150">
    <property type="entry name" value="Vaccinia Virus protein VP39"/>
    <property type="match status" value="1"/>
</dbReference>
<accession>A0A0R1US46</accession>
<dbReference type="InterPro" id="IPR016718">
    <property type="entry name" value="rRNA_m1G-MeTrfase_A_prd"/>
</dbReference>
<sequence>MQMKKIDQTRQWLTKNLSLLRCPKCGRAFVTVLDYSLACQQGHVWNLNKKGFVYFLDHAAPGEYDRENLADRRNVLQAGMFQPMIEQVAQYIPTEPQTILDIGTGEGTPLYQLMQARPAHHDTYLGFDISKAGVQLATQLDPNLFFCVADLRQLPFADASMSTIVEFFSPSDYQEFKRVLKPGGQVLKIIPNADYLIELRHLLYPTGEKRTYDNSAVVQRFAENYPTMQMVPIKYEFSLAPELRASLVQMSPLHWGKGARKLTTTDLAQLTQVTIDVSLLIGRDN</sequence>
<name>A0A0R1US46_9LACO</name>
<dbReference type="EMBL" id="AZGC01000014">
    <property type="protein sequence ID" value="KRL96016.1"/>
    <property type="molecule type" value="Genomic_DNA"/>
</dbReference>
<feature type="binding site" evidence="1">
    <location>
        <position position="43"/>
    </location>
    <ligand>
        <name>Zn(2+)</name>
        <dbReference type="ChEBI" id="CHEBI:29105"/>
    </ligand>
</feature>
<dbReference type="GO" id="GO:0046872">
    <property type="term" value="F:metal ion binding"/>
    <property type="evidence" value="ECO:0007669"/>
    <property type="project" value="UniProtKB-KW"/>
</dbReference>
<feature type="binding site" evidence="2">
    <location>
        <position position="81"/>
    </location>
    <ligand>
        <name>S-adenosyl-L-methionine</name>
        <dbReference type="ChEBI" id="CHEBI:59789"/>
    </ligand>
</feature>
<evidence type="ECO:0000256" key="2">
    <source>
        <dbReference type="PIRSR" id="PIRSR018249-2"/>
    </source>
</evidence>
<proteinExistence type="predicted"/>
<dbReference type="PIRSF" id="PIRSF018249">
    <property type="entry name" value="MyrA_prd"/>
    <property type="match status" value="1"/>
</dbReference>
<organism evidence="4 5">
    <name type="scientific">Limosilactobacillus equigenerosi DSM 18793 = JCM 14505</name>
    <dbReference type="NCBI Taxonomy" id="1423742"/>
    <lineage>
        <taxon>Bacteria</taxon>
        <taxon>Bacillati</taxon>
        <taxon>Bacillota</taxon>
        <taxon>Bacilli</taxon>
        <taxon>Lactobacillales</taxon>
        <taxon>Lactobacillaceae</taxon>
        <taxon>Limosilactobacillus</taxon>
    </lineage>
</organism>
<keyword evidence="1" id="KW-0862">Zinc</keyword>
<dbReference type="PATRIC" id="fig|1423742.4.peg.744"/>
<dbReference type="CDD" id="cd02440">
    <property type="entry name" value="AdoMet_MTases"/>
    <property type="match status" value="1"/>
</dbReference>
<feature type="domain" description="Methyltransferase" evidence="3">
    <location>
        <begin position="99"/>
        <end position="184"/>
    </location>
</feature>
<gene>
    <name evidence="4" type="ORF">FC21_GL000715</name>
</gene>
<keyword evidence="4" id="KW-0489">Methyltransferase</keyword>
<dbReference type="GO" id="GO:0032259">
    <property type="term" value="P:methylation"/>
    <property type="evidence" value="ECO:0007669"/>
    <property type="project" value="UniProtKB-KW"/>
</dbReference>
<keyword evidence="4" id="KW-0808">Transferase</keyword>
<keyword evidence="1" id="KW-0479">Metal-binding</keyword>
<comment type="caution">
    <text evidence="4">The sequence shown here is derived from an EMBL/GenBank/DDBJ whole genome shotgun (WGS) entry which is preliminary data.</text>
</comment>
<dbReference type="InterPro" id="IPR029063">
    <property type="entry name" value="SAM-dependent_MTases_sf"/>
</dbReference>
<dbReference type="STRING" id="417373.GCA_001570685_01049"/>
<reference evidence="4 5" key="1">
    <citation type="journal article" date="2015" name="Genome Announc.">
        <title>Expanding the biotechnology potential of lactobacilli through comparative genomics of 213 strains and associated genera.</title>
        <authorList>
            <person name="Sun Z."/>
            <person name="Harris H.M."/>
            <person name="McCann A."/>
            <person name="Guo C."/>
            <person name="Argimon S."/>
            <person name="Zhang W."/>
            <person name="Yang X."/>
            <person name="Jeffery I.B."/>
            <person name="Cooney J.C."/>
            <person name="Kagawa T.F."/>
            <person name="Liu W."/>
            <person name="Song Y."/>
            <person name="Salvetti E."/>
            <person name="Wrobel A."/>
            <person name="Rasinkangas P."/>
            <person name="Parkhill J."/>
            <person name="Rea M.C."/>
            <person name="O'Sullivan O."/>
            <person name="Ritari J."/>
            <person name="Douillard F.P."/>
            <person name="Paul Ross R."/>
            <person name="Yang R."/>
            <person name="Briner A.E."/>
            <person name="Felis G.E."/>
            <person name="de Vos W.M."/>
            <person name="Barrangou R."/>
            <person name="Klaenhammer T.R."/>
            <person name="Caufield P.W."/>
            <person name="Cui Y."/>
            <person name="Zhang H."/>
            <person name="O'Toole P.W."/>
        </authorList>
    </citation>
    <scope>NUCLEOTIDE SEQUENCE [LARGE SCALE GENOMIC DNA]</scope>
    <source>
        <strain evidence="4 5">DSM 18793</strain>
    </source>
</reference>